<protein>
    <recommendedName>
        <fullName evidence="3">Roadblock/LC7 family protein</fullName>
    </recommendedName>
</protein>
<dbReference type="RefSeq" id="WP_014962897.1">
    <property type="nucleotide sequence ID" value="NC_018655.1"/>
</dbReference>
<dbReference type="HOGENOM" id="CLU_128582_2_0_2"/>
<sequence length="124" mass="13839">MTNKYDGLCDEILALDDKVRFAGIANSKGELIAGGQKDNVDKLLVGDEVKMSIHYALQKRDLYTNLAYKIGDEHSSITEYEKVTMISIPVNSSELFLISTEPRADYLKIIDTAHAKLDSLKESQ</sequence>
<reference evidence="1 2" key="1">
    <citation type="journal article" date="2012" name="J. Bacteriol.">
        <title>Draft Genome Sequence of an Ammonia-Oxidizing Archaeon, "Candidatus Nitrosopumilus koreensis" AR1, from Marine Sediment.</title>
        <authorList>
            <person name="Park S.J."/>
            <person name="Kim J.G."/>
            <person name="Jung M.Y."/>
            <person name="Kim S.J."/>
            <person name="Cha I.T."/>
            <person name="Kwon K."/>
            <person name="Lee J.H."/>
            <person name="Rhee S.K."/>
        </authorList>
    </citation>
    <scope>NUCLEOTIDE SEQUENCE [LARGE SCALE GENOMIC DNA]</scope>
    <source>
        <strain evidence="1 2">AR1</strain>
    </source>
</reference>
<proteinExistence type="predicted"/>
<evidence type="ECO:0000313" key="2">
    <source>
        <dbReference type="Proteomes" id="UP000006101"/>
    </source>
</evidence>
<dbReference type="Proteomes" id="UP000006101">
    <property type="component" value="Chromosome"/>
</dbReference>
<dbReference type="InterPro" id="IPR046600">
    <property type="entry name" value="DUF6659"/>
</dbReference>
<organism evidence="1 2">
    <name type="scientific">Candidatus Nitrosopumilus koreensis AR1</name>
    <dbReference type="NCBI Taxonomy" id="1229908"/>
    <lineage>
        <taxon>Archaea</taxon>
        <taxon>Nitrososphaerota</taxon>
        <taxon>Nitrososphaeria</taxon>
        <taxon>Nitrosopumilales</taxon>
        <taxon>Nitrosopumilaceae</taxon>
        <taxon>Nitrosopumilus</taxon>
    </lineage>
</organism>
<evidence type="ECO:0000313" key="1">
    <source>
        <dbReference type="EMBL" id="AFS80508.1"/>
    </source>
</evidence>
<evidence type="ECO:0008006" key="3">
    <source>
        <dbReference type="Google" id="ProtNLM"/>
    </source>
</evidence>
<dbReference type="STRING" id="1229908.NKOR_03070"/>
<gene>
    <name evidence="1" type="ORF">NKOR_03070</name>
</gene>
<accession>K0B374</accession>
<name>K0B374_9ARCH</name>
<dbReference type="GeneID" id="13726056"/>
<keyword evidence="2" id="KW-1185">Reference proteome</keyword>
<dbReference type="Pfam" id="PF20364">
    <property type="entry name" value="DUF6659"/>
    <property type="match status" value="1"/>
</dbReference>
<dbReference type="EMBL" id="CP003842">
    <property type="protein sequence ID" value="AFS80508.1"/>
    <property type="molecule type" value="Genomic_DNA"/>
</dbReference>
<dbReference type="KEGG" id="nkr:NKOR_03070"/>
<dbReference type="PATRIC" id="fig|1229908.8.peg.656"/>
<dbReference type="AlphaFoldDB" id="K0B374"/>